<keyword evidence="1" id="KW-0812">Transmembrane</keyword>
<keyword evidence="1" id="KW-1133">Transmembrane helix</keyword>
<evidence type="ECO:0000313" key="3">
    <source>
        <dbReference type="Proteomes" id="UP000256388"/>
    </source>
</evidence>
<keyword evidence="1" id="KW-0472">Membrane</keyword>
<dbReference type="Proteomes" id="UP000256388">
    <property type="component" value="Unassembled WGS sequence"/>
</dbReference>
<evidence type="ECO:0008006" key="4">
    <source>
        <dbReference type="Google" id="ProtNLM"/>
    </source>
</evidence>
<dbReference type="EMBL" id="QUMS01000001">
    <property type="protein sequence ID" value="REG11821.1"/>
    <property type="molecule type" value="Genomic_DNA"/>
</dbReference>
<evidence type="ECO:0000313" key="2">
    <source>
        <dbReference type="EMBL" id="REG11821.1"/>
    </source>
</evidence>
<proteinExistence type="predicted"/>
<feature type="transmembrane region" description="Helical" evidence="1">
    <location>
        <begin position="25"/>
        <end position="42"/>
    </location>
</feature>
<feature type="transmembrane region" description="Helical" evidence="1">
    <location>
        <begin position="54"/>
        <end position="72"/>
    </location>
</feature>
<feature type="transmembrane region" description="Helical" evidence="1">
    <location>
        <begin position="92"/>
        <end position="116"/>
    </location>
</feature>
<protein>
    <recommendedName>
        <fullName evidence="4">ABC-2 family transporter</fullName>
    </recommendedName>
</protein>
<dbReference type="AlphaFoldDB" id="A0A347ZQP4"/>
<dbReference type="OrthoDB" id="9856168at2"/>
<feature type="transmembrane region" description="Helical" evidence="1">
    <location>
        <begin position="195"/>
        <end position="215"/>
    </location>
</feature>
<keyword evidence="3" id="KW-1185">Reference proteome</keyword>
<accession>A0A347ZQP4</accession>
<dbReference type="RefSeq" id="WP_116224936.1">
    <property type="nucleotide sequence ID" value="NZ_AP018437.1"/>
</dbReference>
<comment type="caution">
    <text evidence="2">The sequence shown here is derived from an EMBL/GenBank/DDBJ whole genome shotgun (WGS) entry which is preliminary data.</text>
</comment>
<name>A0A347ZQP4_9CHLR</name>
<organism evidence="2 3">
    <name type="scientific">Pelolinea submarina</name>
    <dbReference type="NCBI Taxonomy" id="913107"/>
    <lineage>
        <taxon>Bacteria</taxon>
        <taxon>Bacillati</taxon>
        <taxon>Chloroflexota</taxon>
        <taxon>Anaerolineae</taxon>
        <taxon>Anaerolineales</taxon>
        <taxon>Anaerolineaceae</taxon>
        <taxon>Pelolinea</taxon>
    </lineage>
</organism>
<evidence type="ECO:0000256" key="1">
    <source>
        <dbReference type="SAM" id="Phobius"/>
    </source>
</evidence>
<reference evidence="2 3" key="1">
    <citation type="submission" date="2018-08" db="EMBL/GenBank/DDBJ databases">
        <title>Genomic Encyclopedia of Type Strains, Phase IV (KMG-IV): sequencing the most valuable type-strain genomes for metagenomic binning, comparative biology and taxonomic classification.</title>
        <authorList>
            <person name="Goeker M."/>
        </authorList>
    </citation>
    <scope>NUCLEOTIDE SEQUENCE [LARGE SCALE GENOMIC DNA]</scope>
    <source>
        <strain evidence="2 3">DSM 23923</strain>
    </source>
</reference>
<sequence length="227" mass="25355">MKNNSRPSANLNSKYTFQAFQKDQFWLPAAIMALFMIIAVFINEANRFNTFRAFLGFTLPLICGGLSAYAFLEDTALELQFTTSRSTWKMIFERLSIIALVITLTALVFQVYAYLIGVDLSLLGGLLARQLIWAAPSLAMLAFGASVSLLARSSPGGFAFVGGFWTLQLFMRGWFANSPVLRNVLLFYSAMDPNTHAAAVNQLSLVWIFVLLLLATHNLLKKTERYI</sequence>
<feature type="transmembrane region" description="Helical" evidence="1">
    <location>
        <begin position="131"/>
        <end position="151"/>
    </location>
</feature>
<gene>
    <name evidence="2" type="ORF">DFR64_1714</name>
</gene>
<feature type="transmembrane region" description="Helical" evidence="1">
    <location>
        <begin position="158"/>
        <end position="175"/>
    </location>
</feature>